<name>A0ACD0P7N2_9BASI</name>
<reference evidence="1 2" key="1">
    <citation type="journal article" date="2018" name="Mol. Biol. Evol.">
        <title>Broad Genomic Sampling Reveals a Smut Pathogenic Ancestry of the Fungal Clade Ustilaginomycotina.</title>
        <authorList>
            <person name="Kijpornyongpan T."/>
            <person name="Mondo S.J."/>
            <person name="Barry K."/>
            <person name="Sandor L."/>
            <person name="Lee J."/>
            <person name="Lipzen A."/>
            <person name="Pangilinan J."/>
            <person name="LaButti K."/>
            <person name="Hainaut M."/>
            <person name="Henrissat B."/>
            <person name="Grigoriev I.V."/>
            <person name="Spatafora J.W."/>
            <person name="Aime M.C."/>
        </authorList>
    </citation>
    <scope>NUCLEOTIDE SEQUENCE [LARGE SCALE GENOMIC DNA]</scope>
    <source>
        <strain evidence="1 2">SA 807</strain>
    </source>
</reference>
<proteinExistence type="predicted"/>
<protein>
    <submittedName>
        <fullName evidence="1">Uncharacterized protein</fullName>
    </submittedName>
</protein>
<accession>A0ACD0P7N2</accession>
<dbReference type="Proteomes" id="UP000245626">
    <property type="component" value="Unassembled WGS sequence"/>
</dbReference>
<evidence type="ECO:0000313" key="2">
    <source>
        <dbReference type="Proteomes" id="UP000245626"/>
    </source>
</evidence>
<organism evidence="1 2">
    <name type="scientific">Violaceomyces palustris</name>
    <dbReference type="NCBI Taxonomy" id="1673888"/>
    <lineage>
        <taxon>Eukaryota</taxon>
        <taxon>Fungi</taxon>
        <taxon>Dikarya</taxon>
        <taxon>Basidiomycota</taxon>
        <taxon>Ustilaginomycotina</taxon>
        <taxon>Ustilaginomycetes</taxon>
        <taxon>Violaceomycetales</taxon>
        <taxon>Violaceomycetaceae</taxon>
        <taxon>Violaceomyces</taxon>
    </lineage>
</organism>
<keyword evidence="2" id="KW-1185">Reference proteome</keyword>
<evidence type="ECO:0000313" key="1">
    <source>
        <dbReference type="EMBL" id="PWN53971.1"/>
    </source>
</evidence>
<gene>
    <name evidence="1" type="ORF">IE53DRAFT_71553</name>
</gene>
<sequence length="1873" mass="199702">MTSSSMAGLGLGIDFGGPVEQIHAQRLVEQNQRQQRQHQGRSRPRTAHEPRDRYTALPSKSSFSSLRRPTAADARLEARRVRIASGEPGILGHGAGHTSEDDVNSPGTISSCTSSSYASSASEDIIMSSQRSKRLSDAVAAMSDSQYDSSSPEALSSSNDDYSPRTETSVTSISSGASSQKRRNKLKKQMSQPNLSRTVTTKLKNQNQESPPTRHVAMNRSMSSISLSSAYKSDGSSSLGRSSEIPRGGNRTARGAGRGRGRGGSGQGGQSRPQTWNGEAAPAPLQSQNEKDLPNPSHLIPDGFGGYTSVEQAEYQSKPPSVLSLPTSMVSSSTREGQNCFDGPSLVQQSQQTPSDNGRALSDAGSTKSTILRQRQRAQSMYASLPSLKEQSETALYAPQWKVGSFYGANGQETGRINDEGKISLPASVKLSQSEARNSVSMSSESSAQSRTGRPRSQSGPRAHLMSSPSQAAGVQEEQLPEETMQMQRSRSSTSIVPMRSMRGWRGLEGAERGESMISLDSLNNAFEAGEAIRPDRIKVGDSDSIIAFRRQSQVSSQGVAQSRTMIRASTDMGITSSVSSFSSGDSQIGRQERNSLGRSLSEANVSNASMLERQGTLLSTTGNPARKSRELNRLLGNSGRKLPASAAATESIAAMSTDSLASTKSGLSRSNAIGSAVAPPAILEQGKAGKARVEVDLVLESDLVVEGGMLKGRMQIKVRKGNEKEGAVMLAQPKVRVVGFEELIGDDTRHIFYHHASVIDGDRSLGGPSQPYFLHGSPTLSSPEGRGHFPLPCFASSPDVEGYSIGREGCHSIPFSLELPIAKGAKGSYRGKSALVRYIVIGSVKLKSSGNTNRSIAHFYRHVELFPYLNPAIVLSSAPRLIQASASKGLFLGGSGKVKLTASLHRSTWVAGQRVYVNLAVVNETSKKINSLTLGLIRTVTLFRPRPELNMGQDAYVDPDACSTNTTRKKISEESLEMGQKGSKGSVTARGWWTGIEPGGSVDFSHYMNLPSEALSISRGRHVEVAYTIKVSVGSSLSSDVSVELPLRIINFVSLDPPPIKTLGSKIDSSDAEGAALARTWSQVSARALTGNSSSSERPMIERVRSMDALRSPAKVEVSLNGQNQPNTAQLVVPPQPDDEASRNRRLQHQKSLDFINHAIRSATARRGPAPGINLSSAGPSPLGLGIEVPDDAPADFQESDGGATPTSSSNRAEQRSLAQSSAIGPIHPSCLPYEQPLVGNPIVQGPGLPLLRVVNAVTLDEVGDDFDEEDRADRTLVLNDESVDEVDMVIGSTQLDRGSSPHFLDVGYSVADDPDLSASFDEMDAQERYQDGDDQTDDLTRYYQESLEEEEEERVGSGVEDSAGEERVDNNNGGWSMRKQSEDLDSEDEAKKLSPTRPEARGEAFQDTRPLVIRKDDMDTVRAVVESPGKDQGVTPNVPRKNLQPPIPSIKSTPPVQKPKEQSLIHRISTNFETKAKVVHSPSSNASRPSSPVKTAGLISPRKSALKSKSSFTFATGDSPLKLNKQATQNFGQAEIRAKVAPSQMAPPLRKAASQASLHDRLETLSKKDSAIAGAQEALKGSKKGTPDSLKSERSSNQGQGKKTKKSRKSKSPKLKSEKKDGGSASQSSTPATSHSDGFSSAASSVGTPETISQELPRIEGDETALKPPGSMSPLAVPFVPKASADAGTAKRKIINNLNGQTQTSGKSIGASVNEKVVPSLRHSVSTSALTNNDRLQRSHSTHNLRGSAVVVPSVRNKIAMLENRNQALKDFTGAGAAAGASPARNVISSEASTPMGTPLRGIPAGEGRVAQLAASAEKGKSETNGSSRLSRKASILSVASSEDSFAQPDYLKRTNSVMSFKAPMLRNIKG</sequence>
<dbReference type="EMBL" id="KZ819702">
    <property type="protein sequence ID" value="PWN53971.1"/>
    <property type="molecule type" value="Genomic_DNA"/>
</dbReference>